<dbReference type="EMBL" id="CP093366">
    <property type="protein sequence ID" value="UQS82536.1"/>
    <property type="molecule type" value="Genomic_DNA"/>
</dbReference>
<evidence type="ECO:0000256" key="8">
    <source>
        <dbReference type="SAM" id="Phobius"/>
    </source>
</evidence>
<sequence>MRTWAITKRVLKELFRDKRTLMLIFIAPLIVLALMNYIFGVNTTTDVTIGTVHVSQTVNQNLTKVQHVQVQKYHSQADVQQALKYEKIDSSLIKHGDHYQLTHANVDTGKTKLAKSAVQVALTQNNIRHLTTSLTKMQMLMPQGRAPKLSTKIPQIHNRYNYGDGNSTFFAKLMPILMGFFVFFFVFLISGMALLNERTSGTLDRLLATPVKRSDIIFGYMLSYGLIAILQTLLIVCFTIYGLKVQVIGSIGIVILVTVLLALIALSLGIFLSTFAKSEFQMVQFIPVVVVPQIFFSGIIPLTSMAAWAQWLANILPMKYAADALTNVIMKGSTLIDVSGDLLIMVLFIIILTISNIVGLKRYRKV</sequence>
<organism evidence="10 11">
    <name type="scientific">Bombilactobacillus folatiphilus</name>
    <dbReference type="NCBI Taxonomy" id="2923362"/>
    <lineage>
        <taxon>Bacteria</taxon>
        <taxon>Bacillati</taxon>
        <taxon>Bacillota</taxon>
        <taxon>Bacilli</taxon>
        <taxon>Lactobacillales</taxon>
        <taxon>Lactobacillaceae</taxon>
        <taxon>Bombilactobacillus</taxon>
    </lineage>
</organism>
<dbReference type="Pfam" id="PF12698">
    <property type="entry name" value="ABC2_membrane_3"/>
    <property type="match status" value="1"/>
</dbReference>
<proteinExistence type="inferred from homology"/>
<gene>
    <name evidence="10" type="ORF">MOO45_02480</name>
</gene>
<dbReference type="PANTHER" id="PTHR30294:SF38">
    <property type="entry name" value="TRANSPORT PERMEASE PROTEIN"/>
    <property type="match status" value="1"/>
</dbReference>
<evidence type="ECO:0000256" key="4">
    <source>
        <dbReference type="ARBA" id="ARBA00022475"/>
    </source>
</evidence>
<feature type="transmembrane region" description="Helical" evidence="8">
    <location>
        <begin position="342"/>
        <end position="360"/>
    </location>
</feature>
<dbReference type="InterPro" id="IPR013525">
    <property type="entry name" value="ABC2_TM"/>
</dbReference>
<evidence type="ECO:0000256" key="6">
    <source>
        <dbReference type="ARBA" id="ARBA00022989"/>
    </source>
</evidence>
<reference evidence="10" key="1">
    <citation type="journal article" date="2022" name="Int. J. Syst. Evol. Microbiol.">
        <title>Apilactobacillus apisilvae sp. nov., Nicolia spurrieriana gen. nov. sp. nov., Bombilactobacillus folatiphilus sp. nov. and Bombilactobacillus thymidiniphilus sp. nov., four new lactic acid bacterial isolates from stingless bees Tetragonula carbonaria and Austroplebeia australis.</title>
        <authorList>
            <person name="Oliphant S.A."/>
            <person name="Watson-Haigh N.S."/>
            <person name="Sumby K.M."/>
            <person name="Gardner J."/>
            <person name="Groom S."/>
            <person name="Jiranek V."/>
        </authorList>
    </citation>
    <scope>NUCLEOTIDE SEQUENCE</scope>
    <source>
        <strain evidence="10">SG4_D2</strain>
    </source>
</reference>
<feature type="transmembrane region" description="Helical" evidence="8">
    <location>
        <begin position="247"/>
        <end position="273"/>
    </location>
</feature>
<evidence type="ECO:0000256" key="3">
    <source>
        <dbReference type="ARBA" id="ARBA00022448"/>
    </source>
</evidence>
<evidence type="ECO:0000259" key="9">
    <source>
        <dbReference type="PROSITE" id="PS51012"/>
    </source>
</evidence>
<comment type="similarity">
    <text evidence="2">Belongs to the ABC-2 integral membrane protein family.</text>
</comment>
<evidence type="ECO:0000256" key="7">
    <source>
        <dbReference type="ARBA" id="ARBA00023136"/>
    </source>
</evidence>
<keyword evidence="7 8" id="KW-0472">Membrane</keyword>
<dbReference type="InterPro" id="IPR047817">
    <property type="entry name" value="ABC2_TM_bact-type"/>
</dbReference>
<protein>
    <submittedName>
        <fullName evidence="10">ABC transporter permease</fullName>
    </submittedName>
</protein>
<dbReference type="PROSITE" id="PS51012">
    <property type="entry name" value="ABC_TM2"/>
    <property type="match status" value="1"/>
</dbReference>
<dbReference type="Proteomes" id="UP000831495">
    <property type="component" value="Chromosome"/>
</dbReference>
<dbReference type="RefSeq" id="WP_249514814.1">
    <property type="nucleotide sequence ID" value="NZ_CP093366.1"/>
</dbReference>
<dbReference type="InterPro" id="IPR051449">
    <property type="entry name" value="ABC-2_transporter_component"/>
</dbReference>
<feature type="transmembrane region" description="Helical" evidence="8">
    <location>
        <begin position="173"/>
        <end position="195"/>
    </location>
</feature>
<evidence type="ECO:0000256" key="2">
    <source>
        <dbReference type="ARBA" id="ARBA00007783"/>
    </source>
</evidence>
<evidence type="ECO:0000313" key="11">
    <source>
        <dbReference type="Proteomes" id="UP000831495"/>
    </source>
</evidence>
<accession>A0ABY4PAI9</accession>
<keyword evidence="6 8" id="KW-1133">Transmembrane helix</keyword>
<dbReference type="PANTHER" id="PTHR30294">
    <property type="entry name" value="MEMBRANE COMPONENT OF ABC TRANSPORTER YHHJ-RELATED"/>
    <property type="match status" value="1"/>
</dbReference>
<keyword evidence="5 8" id="KW-0812">Transmembrane</keyword>
<feature type="transmembrane region" description="Helical" evidence="8">
    <location>
        <begin position="285"/>
        <end position="309"/>
    </location>
</feature>
<keyword evidence="11" id="KW-1185">Reference proteome</keyword>
<keyword evidence="4" id="KW-1003">Cell membrane</keyword>
<feature type="transmembrane region" description="Helical" evidence="8">
    <location>
        <begin position="216"/>
        <end position="241"/>
    </location>
</feature>
<feature type="transmembrane region" description="Helical" evidence="8">
    <location>
        <begin position="21"/>
        <end position="39"/>
    </location>
</feature>
<evidence type="ECO:0000256" key="5">
    <source>
        <dbReference type="ARBA" id="ARBA00022692"/>
    </source>
</evidence>
<name>A0ABY4PAI9_9LACO</name>
<evidence type="ECO:0000313" key="10">
    <source>
        <dbReference type="EMBL" id="UQS82536.1"/>
    </source>
</evidence>
<keyword evidence="3" id="KW-0813">Transport</keyword>
<feature type="domain" description="ABC transmembrane type-2" evidence="9">
    <location>
        <begin position="138"/>
        <end position="363"/>
    </location>
</feature>
<comment type="subcellular location">
    <subcellularLocation>
        <location evidence="1">Cell membrane</location>
        <topology evidence="1">Multi-pass membrane protein</topology>
    </subcellularLocation>
</comment>
<evidence type="ECO:0000256" key="1">
    <source>
        <dbReference type="ARBA" id="ARBA00004651"/>
    </source>
</evidence>